<evidence type="ECO:0000256" key="1">
    <source>
        <dbReference type="ARBA" id="ARBA00006865"/>
    </source>
</evidence>
<comment type="similarity">
    <text evidence="1">Belongs to the glycosyl hydrolase 16 family.</text>
</comment>
<organism evidence="3 4">
    <name type="scientific">Sphingomonas glacialis</name>
    <dbReference type="NCBI Taxonomy" id="658225"/>
    <lineage>
        <taxon>Bacteria</taxon>
        <taxon>Pseudomonadati</taxon>
        <taxon>Pseudomonadota</taxon>
        <taxon>Alphaproteobacteria</taxon>
        <taxon>Sphingomonadales</taxon>
        <taxon>Sphingomonadaceae</taxon>
        <taxon>Sphingomonas</taxon>
    </lineage>
</organism>
<protein>
    <submittedName>
        <fullName evidence="3">Glycosyl hydrolase family protein</fullName>
    </submittedName>
</protein>
<sequence>MATLPALDMRGNVLWNWSAPWLASEWGSVLGVVPWKFDHVTTAGTDVVLTMNQSGAAQLQAQGATPAYSQGLWEADVSIPTLRSGVDVAAFYLYSNDTKDEVDFEFFGTLGLFATLHSGGKSSDSIKVAEAADFNGRRARLGIKIDQSNGYIAMMIDGREVHRFQRATAPVFPASAMKPFFDLQPGTPAQDSWLGHWNGFSSQADQMQLIIHGYRYS</sequence>
<dbReference type="AlphaFoldDB" id="A0A502FZ15"/>
<evidence type="ECO:0000313" key="4">
    <source>
        <dbReference type="Proteomes" id="UP000319931"/>
    </source>
</evidence>
<dbReference type="GO" id="GO:0005975">
    <property type="term" value="P:carbohydrate metabolic process"/>
    <property type="evidence" value="ECO:0007669"/>
    <property type="project" value="InterPro"/>
</dbReference>
<proteinExistence type="inferred from homology"/>
<keyword evidence="3" id="KW-0378">Hydrolase</keyword>
<evidence type="ECO:0000313" key="3">
    <source>
        <dbReference type="EMBL" id="TPG54744.1"/>
    </source>
</evidence>
<dbReference type="EMBL" id="RCZC01000002">
    <property type="protein sequence ID" value="TPG54744.1"/>
    <property type="molecule type" value="Genomic_DNA"/>
</dbReference>
<dbReference type="GO" id="GO:0004553">
    <property type="term" value="F:hydrolase activity, hydrolyzing O-glycosyl compounds"/>
    <property type="evidence" value="ECO:0007669"/>
    <property type="project" value="InterPro"/>
</dbReference>
<dbReference type="Pfam" id="PF00722">
    <property type="entry name" value="Glyco_hydro_16"/>
    <property type="match status" value="1"/>
</dbReference>
<dbReference type="Proteomes" id="UP000319931">
    <property type="component" value="Unassembled WGS sequence"/>
</dbReference>
<dbReference type="InterPro" id="IPR013320">
    <property type="entry name" value="ConA-like_dom_sf"/>
</dbReference>
<evidence type="ECO:0000259" key="2">
    <source>
        <dbReference type="Pfam" id="PF00722"/>
    </source>
</evidence>
<dbReference type="InterPro" id="IPR000757">
    <property type="entry name" value="Beta-glucanase-like"/>
</dbReference>
<keyword evidence="4" id="KW-1185">Reference proteome</keyword>
<dbReference type="SUPFAM" id="SSF49899">
    <property type="entry name" value="Concanavalin A-like lectins/glucanases"/>
    <property type="match status" value="1"/>
</dbReference>
<name>A0A502FZ15_9SPHN</name>
<accession>A0A502FZ15</accession>
<dbReference type="Gene3D" id="2.60.120.200">
    <property type="match status" value="1"/>
</dbReference>
<feature type="domain" description="GH16" evidence="2">
    <location>
        <begin position="35"/>
        <end position="189"/>
    </location>
</feature>
<comment type="caution">
    <text evidence="3">The sequence shown here is derived from an EMBL/GenBank/DDBJ whole genome shotgun (WGS) entry which is preliminary data.</text>
</comment>
<gene>
    <name evidence="3" type="ORF">EAH76_08960</name>
</gene>
<reference evidence="3 4" key="1">
    <citation type="journal article" date="2019" name="Environ. Microbiol.">
        <title>Species interactions and distinct microbial communities in high Arctic permafrost affected cryosols are associated with the CH4 and CO2 gas fluxes.</title>
        <authorList>
            <person name="Altshuler I."/>
            <person name="Hamel J."/>
            <person name="Turney S."/>
            <person name="Magnuson E."/>
            <person name="Levesque R."/>
            <person name="Greer C."/>
            <person name="Whyte L.G."/>
        </authorList>
    </citation>
    <scope>NUCLEOTIDE SEQUENCE [LARGE SCALE GENOMIC DNA]</scope>
    <source>
        <strain evidence="3 4">E6.1</strain>
    </source>
</reference>